<gene>
    <name evidence="1" type="ORF">G4L39_14200</name>
</gene>
<dbReference type="InterPro" id="IPR017853">
    <property type="entry name" value="GH"/>
</dbReference>
<dbReference type="AlphaFoldDB" id="A0A6M1RL91"/>
<dbReference type="SUPFAM" id="SSF51445">
    <property type="entry name" value="(Trans)glycosidases"/>
    <property type="match status" value="1"/>
</dbReference>
<comment type="caution">
    <text evidence="1">The sequence shown here is derived from an EMBL/GenBank/DDBJ whole genome shotgun (WGS) entry which is preliminary data.</text>
</comment>
<dbReference type="Proteomes" id="UP000477311">
    <property type="component" value="Unassembled WGS sequence"/>
</dbReference>
<reference evidence="1 2" key="1">
    <citation type="submission" date="2020-02" db="EMBL/GenBank/DDBJ databases">
        <title>Draft genome sequence of Limisphaera ngatamarikiensis NGM72.4T, a thermophilic Verrucomicrobia grouped in subdivision 3.</title>
        <authorList>
            <person name="Carere C.R."/>
            <person name="Steen J."/>
            <person name="Hugenholtz P."/>
            <person name="Stott M.B."/>
        </authorList>
    </citation>
    <scope>NUCLEOTIDE SEQUENCE [LARGE SCALE GENOMIC DNA]</scope>
    <source>
        <strain evidence="1 2">NGM72.4</strain>
    </source>
</reference>
<proteinExistence type="predicted"/>
<dbReference type="Gene3D" id="2.60.120.260">
    <property type="entry name" value="Galactose-binding domain-like"/>
    <property type="match status" value="1"/>
</dbReference>
<dbReference type="SUPFAM" id="SSF49785">
    <property type="entry name" value="Galactose-binding domain-like"/>
    <property type="match status" value="1"/>
</dbReference>
<accession>A0A6M1RL91</accession>
<dbReference type="RefSeq" id="WP_165109226.1">
    <property type="nucleotide sequence ID" value="NZ_JAAKYA010000096.1"/>
</dbReference>
<sequence>MAERRIAAVGSPDLPWRLRGRRMRLWAWGARLGWAWLYYGAQAFGAGAWEDRFVWVFGWNLERPEDVPRVVEVLQTAGRHGFNGAVVSFGLDTLCRKTPAFFERLQLVQQVCATNGLELIPAVFSVGYGGGFLAHDRNLAEGLPVSNALFRVEGGVGRFVPEDVECLRNGGFEEHRGNRFEHFAFHDQPGEVSFADTNVFHGGGVSLRLENFRANPHGHGRVMQEIRVRPHRCYRVSLWVRTEELDPPAAFRCLVLAGDRELAPRTFRVPGTGQWRQIRFLFNSLEYDRVRVYAGVWGGRSGRVWIDDWSVEEAGPVNVLHRPGTPVVVRSEADGRVYEEGRDYAPLVNTDFNPWRDDGAEAELKLPPGSRIHEGERLRVSWYHPMLIHESQVTVCMAEPRLDEILDHEARLLAERLKPRRVLLNMDEVRMGGTCAACAGRDMARLLGECVQREVAALRRYLPDVQVYVWSDMFDPHHNAHANYYLVRGDFTGSWRHLPRDVVMAVWGGKPRPESLAFFAREGFPMLVACYYDADDLEDVAGWLKAAQGLPRVRGFMYTPWTRKYELLPEFARLLGFAGGGSAGGVRNNPR</sequence>
<keyword evidence="2" id="KW-1185">Reference proteome</keyword>
<evidence type="ECO:0000313" key="2">
    <source>
        <dbReference type="Proteomes" id="UP000477311"/>
    </source>
</evidence>
<protein>
    <recommendedName>
        <fullName evidence="3">CBM-cenC domain-containing protein</fullName>
    </recommendedName>
</protein>
<name>A0A6M1RL91_9BACT</name>
<dbReference type="Gene3D" id="3.20.20.80">
    <property type="entry name" value="Glycosidases"/>
    <property type="match status" value="1"/>
</dbReference>
<dbReference type="InterPro" id="IPR008979">
    <property type="entry name" value="Galactose-bd-like_sf"/>
</dbReference>
<organism evidence="1 2">
    <name type="scientific">Limisphaera ngatamarikiensis</name>
    <dbReference type="NCBI Taxonomy" id="1324935"/>
    <lineage>
        <taxon>Bacteria</taxon>
        <taxon>Pseudomonadati</taxon>
        <taxon>Verrucomicrobiota</taxon>
        <taxon>Verrucomicrobiia</taxon>
        <taxon>Limisphaerales</taxon>
        <taxon>Limisphaeraceae</taxon>
        <taxon>Limisphaera</taxon>
    </lineage>
</organism>
<dbReference type="EMBL" id="JAAKYA010000096">
    <property type="protein sequence ID" value="NGO40536.1"/>
    <property type="molecule type" value="Genomic_DNA"/>
</dbReference>
<evidence type="ECO:0008006" key="3">
    <source>
        <dbReference type="Google" id="ProtNLM"/>
    </source>
</evidence>
<evidence type="ECO:0000313" key="1">
    <source>
        <dbReference type="EMBL" id="NGO40536.1"/>
    </source>
</evidence>